<keyword evidence="1" id="KW-0472">Membrane</keyword>
<evidence type="ECO:0000313" key="2">
    <source>
        <dbReference type="EMBL" id="KAF3884472.1"/>
    </source>
</evidence>
<evidence type="ECO:0000256" key="1">
    <source>
        <dbReference type="SAM" id="Phobius"/>
    </source>
</evidence>
<accession>A0A0C1RBF5</accession>
<keyword evidence="1" id="KW-0812">Transmembrane</keyword>
<name>A0A0C1RBF5_9CYAN</name>
<keyword evidence="1" id="KW-1133">Transmembrane helix</keyword>
<dbReference type="RefSeq" id="WP_038071677.1">
    <property type="nucleotide sequence ID" value="NZ_JHEG04000001.1"/>
</dbReference>
<gene>
    <name evidence="3" type="ORF">DA73_0225315</name>
    <name evidence="2" type="ORF">DA73_0400002545</name>
</gene>
<evidence type="ECO:0000313" key="4">
    <source>
        <dbReference type="Proteomes" id="UP000029738"/>
    </source>
</evidence>
<dbReference type="AlphaFoldDB" id="A0A0C1RBF5"/>
<evidence type="ECO:0000313" key="3">
    <source>
        <dbReference type="EMBL" id="KIE09655.1"/>
    </source>
</evidence>
<protein>
    <submittedName>
        <fullName evidence="3">Uncharacterized protein</fullName>
    </submittedName>
</protein>
<feature type="transmembrane region" description="Helical" evidence="1">
    <location>
        <begin position="28"/>
        <end position="51"/>
    </location>
</feature>
<dbReference type="OrthoDB" id="529696at2"/>
<dbReference type="Proteomes" id="UP000029738">
    <property type="component" value="Unassembled WGS sequence"/>
</dbReference>
<reference evidence="3" key="1">
    <citation type="journal article" date="2015" name="Genome Announc.">
        <title>Draft Genome Sequence of Tolypothrix boutellei Strain VB521301.</title>
        <authorList>
            <person name="Chandrababunaidu M.M."/>
            <person name="Singh D."/>
            <person name="Sen D."/>
            <person name="Bhan S."/>
            <person name="Das S."/>
            <person name="Gupta A."/>
            <person name="Adhikary S.P."/>
            <person name="Tripathy S."/>
        </authorList>
    </citation>
    <scope>NUCLEOTIDE SEQUENCE</scope>
    <source>
        <strain evidence="3">VB521301</strain>
    </source>
</reference>
<sequence length="217" mass="23856">MELNRIAPEQTQMNQVLPPKNSKYKVTLLEIISVFFGAIFLVMIGITGLAIQFTTNAFKPQRAEAIARSIMNYSFPDGSQGVLGLKLAGAQIALITSNGDNPDIRLLVARVVIDSQTDKKQVEQILDSTFLGDRDNFQVSTSRSEPKKLCGSPTQVTVEEGVTKLPDDAKSQFTISYKTSVVIGNNRYFVILLTHGEDGVQKAETVFNSLRCKLPES</sequence>
<proteinExistence type="predicted"/>
<organism evidence="3">
    <name type="scientific">Tolypothrix bouteillei VB521301</name>
    <dbReference type="NCBI Taxonomy" id="1479485"/>
    <lineage>
        <taxon>Bacteria</taxon>
        <taxon>Bacillati</taxon>
        <taxon>Cyanobacteriota</taxon>
        <taxon>Cyanophyceae</taxon>
        <taxon>Nostocales</taxon>
        <taxon>Tolypothrichaceae</taxon>
        <taxon>Tolypothrix</taxon>
    </lineage>
</organism>
<dbReference type="EMBL" id="JHEG04000001">
    <property type="protein sequence ID" value="KAF3884472.1"/>
    <property type="molecule type" value="Genomic_DNA"/>
</dbReference>
<comment type="caution">
    <text evidence="3">The sequence shown here is derived from an EMBL/GenBank/DDBJ whole genome shotgun (WGS) entry which is preliminary data.</text>
</comment>
<dbReference type="EMBL" id="JHEG02000054">
    <property type="protein sequence ID" value="KIE09655.1"/>
    <property type="molecule type" value="Genomic_DNA"/>
</dbReference>
<keyword evidence="4" id="KW-1185">Reference proteome</keyword>
<dbReference type="STRING" id="1479485.DA73_0225315"/>
<reference evidence="2" key="2">
    <citation type="submission" date="2019-11" db="EMBL/GenBank/DDBJ databases">
        <title>Improved Assembly of Tolypothrix boutellei genome.</title>
        <authorList>
            <person name="Sarangi A.N."/>
            <person name="Mukherjee M."/>
            <person name="Ghosh S."/>
            <person name="Singh D."/>
            <person name="Das A."/>
            <person name="Kant S."/>
            <person name="Prusty A."/>
            <person name="Tripathy S."/>
        </authorList>
    </citation>
    <scope>NUCLEOTIDE SEQUENCE</scope>
    <source>
        <strain evidence="2">VB521301</strain>
    </source>
</reference>